<organism evidence="3 4">
    <name type="scientific">Stentor coeruleus</name>
    <dbReference type="NCBI Taxonomy" id="5963"/>
    <lineage>
        <taxon>Eukaryota</taxon>
        <taxon>Sar</taxon>
        <taxon>Alveolata</taxon>
        <taxon>Ciliophora</taxon>
        <taxon>Postciliodesmatophora</taxon>
        <taxon>Heterotrichea</taxon>
        <taxon>Heterotrichida</taxon>
        <taxon>Stentoridae</taxon>
        <taxon>Stentor</taxon>
    </lineage>
</organism>
<feature type="transmembrane region" description="Helical" evidence="2">
    <location>
        <begin position="144"/>
        <end position="166"/>
    </location>
</feature>
<evidence type="ECO:0000313" key="4">
    <source>
        <dbReference type="Proteomes" id="UP000187209"/>
    </source>
</evidence>
<sequence length="210" mass="24092">MEGIRNVTLRFDLRGQAKGNFEKFLIEYSEVAFVYTAVPTFVLVLIGLLAGVILFFYRDQCEGSDQDDELFAFLLGQMIFYYVFALIYANLLFQLIPKMHSLTATFILYLIYFTFNTGWSFWGIEVVASPNDCARSKAYWGMSIFMIAFTLFVDVLLVIGVVVVALQKKKARVATHNDEKNQESPALDKSSVDDQQNPRRNEELKEENLE</sequence>
<accession>A0A1R2AVT0</accession>
<keyword evidence="2" id="KW-0812">Transmembrane</keyword>
<feature type="region of interest" description="Disordered" evidence="1">
    <location>
        <begin position="173"/>
        <end position="210"/>
    </location>
</feature>
<evidence type="ECO:0000313" key="3">
    <source>
        <dbReference type="EMBL" id="OMJ68607.1"/>
    </source>
</evidence>
<feature type="transmembrane region" description="Helical" evidence="2">
    <location>
        <begin position="70"/>
        <end position="93"/>
    </location>
</feature>
<evidence type="ECO:0000256" key="2">
    <source>
        <dbReference type="SAM" id="Phobius"/>
    </source>
</evidence>
<name>A0A1R2AVT0_9CILI</name>
<feature type="transmembrane region" description="Helical" evidence="2">
    <location>
        <begin position="105"/>
        <end position="124"/>
    </location>
</feature>
<keyword evidence="4" id="KW-1185">Reference proteome</keyword>
<proteinExistence type="predicted"/>
<comment type="caution">
    <text evidence="3">The sequence shown here is derived from an EMBL/GenBank/DDBJ whole genome shotgun (WGS) entry which is preliminary data.</text>
</comment>
<evidence type="ECO:0000256" key="1">
    <source>
        <dbReference type="SAM" id="MobiDB-lite"/>
    </source>
</evidence>
<dbReference type="Proteomes" id="UP000187209">
    <property type="component" value="Unassembled WGS sequence"/>
</dbReference>
<gene>
    <name evidence="3" type="ORF">SteCoe_33889</name>
</gene>
<dbReference type="AlphaFoldDB" id="A0A1R2AVT0"/>
<protein>
    <submittedName>
        <fullName evidence="3">Uncharacterized protein</fullName>
    </submittedName>
</protein>
<reference evidence="3 4" key="1">
    <citation type="submission" date="2016-11" db="EMBL/GenBank/DDBJ databases">
        <title>The macronuclear genome of Stentor coeruleus: a giant cell with tiny introns.</title>
        <authorList>
            <person name="Slabodnick M."/>
            <person name="Ruby J.G."/>
            <person name="Reiff S.B."/>
            <person name="Swart E.C."/>
            <person name="Gosai S."/>
            <person name="Prabakaran S."/>
            <person name="Witkowska E."/>
            <person name="Larue G.E."/>
            <person name="Fisher S."/>
            <person name="Freeman R.M."/>
            <person name="Gunawardena J."/>
            <person name="Chu W."/>
            <person name="Stover N.A."/>
            <person name="Gregory B.D."/>
            <person name="Nowacki M."/>
            <person name="Derisi J."/>
            <person name="Roy S.W."/>
            <person name="Marshall W.F."/>
            <person name="Sood P."/>
        </authorList>
    </citation>
    <scope>NUCLEOTIDE SEQUENCE [LARGE SCALE GENOMIC DNA]</scope>
    <source>
        <strain evidence="3">WM001</strain>
    </source>
</reference>
<dbReference type="EMBL" id="MPUH01001304">
    <property type="protein sequence ID" value="OMJ68607.1"/>
    <property type="molecule type" value="Genomic_DNA"/>
</dbReference>
<feature type="compositionally biased region" description="Basic and acidic residues" evidence="1">
    <location>
        <begin position="190"/>
        <end position="210"/>
    </location>
</feature>
<keyword evidence="2" id="KW-0472">Membrane</keyword>
<feature type="transmembrane region" description="Helical" evidence="2">
    <location>
        <begin position="32"/>
        <end position="58"/>
    </location>
</feature>
<keyword evidence="2" id="KW-1133">Transmembrane helix</keyword>